<evidence type="ECO:0000256" key="2">
    <source>
        <dbReference type="ARBA" id="ARBA00023136"/>
    </source>
</evidence>
<dbReference type="InterPro" id="IPR011047">
    <property type="entry name" value="Quinoprotein_ADH-like_sf"/>
</dbReference>
<comment type="subunit">
    <text evidence="4">Part of the Bam complex.</text>
</comment>
<accession>A0A540VQ59</accession>
<evidence type="ECO:0000313" key="7">
    <source>
        <dbReference type="Proteomes" id="UP000315400"/>
    </source>
</evidence>
<keyword evidence="1 4" id="KW-0732">Signal</keyword>
<organism evidence="6 7">
    <name type="scientific">Spiribacter salinus</name>
    <dbReference type="NCBI Taxonomy" id="1335746"/>
    <lineage>
        <taxon>Bacteria</taxon>
        <taxon>Pseudomonadati</taxon>
        <taxon>Pseudomonadota</taxon>
        <taxon>Gammaproteobacteria</taxon>
        <taxon>Chromatiales</taxon>
        <taxon>Ectothiorhodospiraceae</taxon>
        <taxon>Spiribacter</taxon>
    </lineage>
</organism>
<dbReference type="NCBIfam" id="TIGR03300">
    <property type="entry name" value="assembly_YfgL"/>
    <property type="match status" value="1"/>
</dbReference>
<gene>
    <name evidence="4 6" type="primary">bamB</name>
    <name evidence="6" type="ORF">FKY71_11950</name>
</gene>
<evidence type="ECO:0000256" key="1">
    <source>
        <dbReference type="ARBA" id="ARBA00022729"/>
    </source>
</evidence>
<dbReference type="Pfam" id="PF13360">
    <property type="entry name" value="PQQ_2"/>
    <property type="match status" value="1"/>
</dbReference>
<dbReference type="AlphaFoldDB" id="A0A540VQ59"/>
<comment type="subcellular location">
    <subcellularLocation>
        <location evidence="4">Cell outer membrane</location>
    </subcellularLocation>
</comment>
<dbReference type="InterPro" id="IPR015943">
    <property type="entry name" value="WD40/YVTN_repeat-like_dom_sf"/>
</dbReference>
<name>A0A540VQ59_9GAMM</name>
<dbReference type="GO" id="GO:0043165">
    <property type="term" value="P:Gram-negative-bacterium-type cell outer membrane assembly"/>
    <property type="evidence" value="ECO:0007669"/>
    <property type="project" value="UniProtKB-UniRule"/>
</dbReference>
<dbReference type="HAMAP" id="MF_00923">
    <property type="entry name" value="OM_assembly_BamB"/>
    <property type="match status" value="1"/>
</dbReference>
<proteinExistence type="inferred from homology"/>
<dbReference type="PANTHER" id="PTHR34512:SF30">
    <property type="entry name" value="OUTER MEMBRANE PROTEIN ASSEMBLY FACTOR BAMB"/>
    <property type="match status" value="1"/>
</dbReference>
<keyword evidence="3 4" id="KW-0998">Cell outer membrane</keyword>
<evidence type="ECO:0000256" key="4">
    <source>
        <dbReference type="HAMAP-Rule" id="MF_00923"/>
    </source>
</evidence>
<dbReference type="STRING" id="1260251.SPISAL_03005"/>
<dbReference type="InterPro" id="IPR018391">
    <property type="entry name" value="PQQ_b-propeller_rpt"/>
</dbReference>
<comment type="function">
    <text evidence="4">Part of the outer membrane protein assembly complex, which is involved in assembly and insertion of beta-barrel proteins into the outer membrane.</text>
</comment>
<dbReference type="Gene3D" id="2.130.10.10">
    <property type="entry name" value="YVTN repeat-like/Quinoprotein amine dehydrogenase"/>
    <property type="match status" value="1"/>
</dbReference>
<keyword evidence="2 4" id="KW-0472">Membrane</keyword>
<dbReference type="SUPFAM" id="SSF50998">
    <property type="entry name" value="Quinoprotein alcohol dehydrogenase-like"/>
    <property type="match status" value="1"/>
</dbReference>
<evidence type="ECO:0000256" key="3">
    <source>
        <dbReference type="ARBA" id="ARBA00023237"/>
    </source>
</evidence>
<dbReference type="Proteomes" id="UP000315400">
    <property type="component" value="Unassembled WGS sequence"/>
</dbReference>
<dbReference type="GO" id="GO:0009279">
    <property type="term" value="C:cell outer membrane"/>
    <property type="evidence" value="ECO:0007669"/>
    <property type="project" value="UniProtKB-SubCell"/>
</dbReference>
<dbReference type="SMART" id="SM00564">
    <property type="entry name" value="PQQ"/>
    <property type="match status" value="7"/>
</dbReference>
<dbReference type="EMBL" id="VIFK01000135">
    <property type="protein sequence ID" value="TQE98796.1"/>
    <property type="molecule type" value="Genomic_DNA"/>
</dbReference>
<protein>
    <recommendedName>
        <fullName evidence="4">Outer membrane protein assembly factor BamB</fullName>
    </recommendedName>
</protein>
<dbReference type="InterPro" id="IPR002372">
    <property type="entry name" value="PQQ_rpt_dom"/>
</dbReference>
<comment type="similarity">
    <text evidence="4">Belongs to the BamB family.</text>
</comment>
<feature type="domain" description="Pyrrolo-quinoline quinone repeat" evidence="5">
    <location>
        <begin position="69"/>
        <end position="299"/>
    </location>
</feature>
<reference evidence="6 7" key="1">
    <citation type="submission" date="2019-06" db="EMBL/GenBank/DDBJ databases">
        <title>Metagenome assembled Genome of Spiribacter salinus SL48-SHIP from the microbial mat of Salt Lake 48 (Novosibirsk region, Russia).</title>
        <authorList>
            <person name="Shipova A."/>
            <person name="Rozanov A.S."/>
            <person name="Bryanskaya A.V."/>
            <person name="Peltek S.E."/>
        </authorList>
    </citation>
    <scope>NUCLEOTIDE SEQUENCE [LARGE SCALE GENOMIC DNA]</scope>
    <source>
        <strain evidence="6">SL48-SHIP-2</strain>
    </source>
</reference>
<sequence length="375" mass="38984">MVFASLSILIAGCGSSGPMRADDAPAVELADDGPMVRVAWSANVGDARTPHHRLELALQEDLIVAAAADGQVTAFDAASGEVQWQVSLDVQISGGPGAGEEGIALGTADGEILLLSESDGSVRWRSRVSSEVLAPPAVGQDTVVARTGDGRVFALEASDGSQRWLYSRSVPSLSLRGHSAPVLVRNGVVSGFDNGRLSALGLTDGDPAWEATVAVPEGRTDLERMIDIDADPLVARGDLFAGAYQGRLTGISLGSGDIAWARELSLLGGLAVDSSNLYATDAEGRVWALDRRNGASVWRADDLSGTMLTAPALHAETIAVAGSDGYVTWLGPDDGRLLARHQVGGAKIAAAPLEHAGRLYVLDLDGRLHAVEIDQ</sequence>
<dbReference type="InterPro" id="IPR017687">
    <property type="entry name" value="BamB"/>
</dbReference>
<dbReference type="GO" id="GO:0051205">
    <property type="term" value="P:protein insertion into membrane"/>
    <property type="evidence" value="ECO:0007669"/>
    <property type="project" value="UniProtKB-UniRule"/>
</dbReference>
<dbReference type="PANTHER" id="PTHR34512">
    <property type="entry name" value="CELL SURFACE PROTEIN"/>
    <property type="match status" value="1"/>
</dbReference>
<comment type="caution">
    <text evidence="6">The sequence shown here is derived from an EMBL/GenBank/DDBJ whole genome shotgun (WGS) entry which is preliminary data.</text>
</comment>
<evidence type="ECO:0000259" key="5">
    <source>
        <dbReference type="Pfam" id="PF13360"/>
    </source>
</evidence>
<evidence type="ECO:0000313" key="6">
    <source>
        <dbReference type="EMBL" id="TQE98796.1"/>
    </source>
</evidence>